<name>A0ABZ0SGK2_9GAMM</name>
<accession>A0ABZ0SGK2</accession>
<dbReference type="Proteomes" id="UP001432180">
    <property type="component" value="Chromosome"/>
</dbReference>
<sequence>MLRYLARGRLRLAYIPEVLVRMRLGGASNRSLSHILRKSREDYRALRRHDVGGLGTLAWKNLSKLSQFWRHE</sequence>
<proteinExistence type="predicted"/>
<evidence type="ECO:0000313" key="2">
    <source>
        <dbReference type="Proteomes" id="UP001432180"/>
    </source>
</evidence>
<evidence type="ECO:0000313" key="1">
    <source>
        <dbReference type="EMBL" id="WPL19439.1"/>
    </source>
</evidence>
<protein>
    <submittedName>
        <fullName evidence="1">Uncharacterized protein</fullName>
    </submittedName>
</protein>
<organism evidence="1 2">
    <name type="scientific">Thiorhodovibrio winogradskyi</name>
    <dbReference type="NCBI Taxonomy" id="77007"/>
    <lineage>
        <taxon>Bacteria</taxon>
        <taxon>Pseudomonadati</taxon>
        <taxon>Pseudomonadota</taxon>
        <taxon>Gammaproteobacteria</taxon>
        <taxon>Chromatiales</taxon>
        <taxon>Chromatiaceae</taxon>
        <taxon>Thiorhodovibrio</taxon>
    </lineage>
</organism>
<reference evidence="1 2" key="1">
    <citation type="journal article" date="2023" name="Microorganisms">
        <title>Thiorhodovibrio frisius and Trv. litoralis spp. nov., Two Novel Members from a Clade of Fastidious Purple Sulfur Bacteria That Exhibit Unique Red-Shifted Light-Harvesting Capabilities.</title>
        <authorList>
            <person name="Methner A."/>
            <person name="Kuzyk S.B."/>
            <person name="Petersen J."/>
            <person name="Bauer S."/>
            <person name="Brinkmann H."/>
            <person name="Sichau K."/>
            <person name="Wanner G."/>
            <person name="Wolf J."/>
            <person name="Neumann-Schaal M."/>
            <person name="Henke P."/>
            <person name="Tank M."/>
            <person name="Sproer C."/>
            <person name="Bunk B."/>
            <person name="Overmann J."/>
        </authorList>
    </citation>
    <scope>NUCLEOTIDE SEQUENCE [LARGE SCALE GENOMIC DNA]</scope>
    <source>
        <strain evidence="1 2">DSM 6702</strain>
    </source>
</reference>
<keyword evidence="2" id="KW-1185">Reference proteome</keyword>
<gene>
    <name evidence="1" type="ORF">Thiowin_04564</name>
</gene>
<dbReference type="EMBL" id="CP121472">
    <property type="protein sequence ID" value="WPL19439.1"/>
    <property type="molecule type" value="Genomic_DNA"/>
</dbReference>